<evidence type="ECO:0000313" key="2">
    <source>
        <dbReference type="Proteomes" id="UP000024635"/>
    </source>
</evidence>
<proteinExistence type="predicted"/>
<evidence type="ECO:0000313" key="1">
    <source>
        <dbReference type="EMBL" id="EYC45155.1"/>
    </source>
</evidence>
<dbReference type="AlphaFoldDB" id="A0A016WZR5"/>
<comment type="caution">
    <text evidence="1">The sequence shown here is derived from an EMBL/GenBank/DDBJ whole genome shotgun (WGS) entry which is preliminary data.</text>
</comment>
<protein>
    <submittedName>
        <fullName evidence="1">Uncharacterized protein</fullName>
    </submittedName>
</protein>
<gene>
    <name evidence="1" type="primary">Acey_s0437.g1459</name>
    <name evidence="1" type="ORF">Y032_0437g1459</name>
</gene>
<reference evidence="2" key="1">
    <citation type="journal article" date="2015" name="Nat. Genet.">
        <title>The genome and transcriptome of the zoonotic hookworm Ancylostoma ceylanicum identify infection-specific gene families.</title>
        <authorList>
            <person name="Schwarz E.M."/>
            <person name="Hu Y."/>
            <person name="Antoshechkin I."/>
            <person name="Miller M.M."/>
            <person name="Sternberg P.W."/>
            <person name="Aroian R.V."/>
        </authorList>
    </citation>
    <scope>NUCLEOTIDE SEQUENCE</scope>
    <source>
        <strain evidence="2">HY135</strain>
    </source>
</reference>
<accession>A0A016WZR5</accession>
<organism evidence="1 2">
    <name type="scientific">Ancylostoma ceylanicum</name>
    <dbReference type="NCBI Taxonomy" id="53326"/>
    <lineage>
        <taxon>Eukaryota</taxon>
        <taxon>Metazoa</taxon>
        <taxon>Ecdysozoa</taxon>
        <taxon>Nematoda</taxon>
        <taxon>Chromadorea</taxon>
        <taxon>Rhabditida</taxon>
        <taxon>Rhabditina</taxon>
        <taxon>Rhabditomorpha</taxon>
        <taxon>Strongyloidea</taxon>
        <taxon>Ancylostomatidae</taxon>
        <taxon>Ancylostomatinae</taxon>
        <taxon>Ancylostoma</taxon>
    </lineage>
</organism>
<dbReference type="Proteomes" id="UP000024635">
    <property type="component" value="Unassembled WGS sequence"/>
</dbReference>
<sequence>MTEEERKKEYELRQVVKERNAGKPFREKVCNDMDYHLKKFLANCEKTFGLKKSNEFSLPFHSRQNEPCHKFEYS</sequence>
<name>A0A016WZR5_9BILA</name>
<keyword evidence="2" id="KW-1185">Reference proteome</keyword>
<dbReference type="EMBL" id="JARK01000037">
    <property type="protein sequence ID" value="EYC45155.1"/>
    <property type="molecule type" value="Genomic_DNA"/>
</dbReference>